<gene>
    <name evidence="1" type="ORF">C8J25_101264</name>
</gene>
<comment type="caution">
    <text evidence="1">The sequence shown here is derived from an EMBL/GenBank/DDBJ whole genome shotgun (WGS) entry which is preliminary data.</text>
</comment>
<sequence length="34" mass="3918">MLFTAAFQPIFKTCDYRSCVRIERGPPAPIRGFK</sequence>
<evidence type="ECO:0000313" key="2">
    <source>
        <dbReference type="Proteomes" id="UP000244013"/>
    </source>
</evidence>
<protein>
    <submittedName>
        <fullName evidence="1">Uncharacterized protein</fullName>
    </submittedName>
</protein>
<dbReference type="Proteomes" id="UP000244013">
    <property type="component" value="Unassembled WGS sequence"/>
</dbReference>
<name>A0A2T5UB87_9SPHN</name>
<accession>A0A2T5UB87</accession>
<proteinExistence type="predicted"/>
<dbReference type="EMBL" id="QAYE01000001">
    <property type="protein sequence ID" value="PTW48766.1"/>
    <property type="molecule type" value="Genomic_DNA"/>
</dbReference>
<organism evidence="1 2">
    <name type="scientific">Sphingomonas faeni</name>
    <dbReference type="NCBI Taxonomy" id="185950"/>
    <lineage>
        <taxon>Bacteria</taxon>
        <taxon>Pseudomonadati</taxon>
        <taxon>Pseudomonadota</taxon>
        <taxon>Alphaproteobacteria</taxon>
        <taxon>Sphingomonadales</taxon>
        <taxon>Sphingomonadaceae</taxon>
        <taxon>Sphingomonas</taxon>
    </lineage>
</organism>
<reference evidence="1 2" key="1">
    <citation type="submission" date="2018-04" db="EMBL/GenBank/DDBJ databases">
        <title>Genomic Encyclopedia of Type Strains, Phase III (KMG-III): the genomes of soil and plant-associated and newly described type strains.</title>
        <authorList>
            <person name="Whitman W."/>
        </authorList>
    </citation>
    <scope>NUCLEOTIDE SEQUENCE [LARGE SCALE GENOMIC DNA]</scope>
    <source>
        <strain evidence="1 2">MA-olki</strain>
    </source>
</reference>
<evidence type="ECO:0000313" key="1">
    <source>
        <dbReference type="EMBL" id="PTW48766.1"/>
    </source>
</evidence>
<dbReference type="AlphaFoldDB" id="A0A2T5UB87"/>